<evidence type="ECO:0000256" key="3">
    <source>
        <dbReference type="ARBA" id="ARBA00022801"/>
    </source>
</evidence>
<dbReference type="OrthoDB" id="9774177at2"/>
<dbReference type="EMBL" id="FQXD01000008">
    <property type="protein sequence ID" value="SHH54195.1"/>
    <property type="molecule type" value="Genomic_DNA"/>
</dbReference>
<proteinExistence type="predicted"/>
<evidence type="ECO:0000256" key="2">
    <source>
        <dbReference type="ARBA" id="ARBA00022723"/>
    </source>
</evidence>
<dbReference type="PANTHER" id="PTHR31609">
    <property type="entry name" value="YDJC DEACETYLASE FAMILY MEMBER"/>
    <property type="match status" value="1"/>
</dbReference>
<evidence type="ECO:0000313" key="6">
    <source>
        <dbReference type="EMBL" id="SHH54195.1"/>
    </source>
</evidence>
<name>A0A1M5TTP0_9BACI</name>
<gene>
    <name evidence="6" type="ORF">SAMN05421807_108140</name>
</gene>
<keyword evidence="7" id="KW-1185">Reference proteome</keyword>
<sequence>MGNNTVKLIINADDFGLTAGVTYGILFAHQYGIVSSTTVMVNMPFAKESLKEAKKHPNLGVGLHLVFDAGRPVFASQSSLTSHSGYFLKKEGLMQSAKREDIKNEVEAQLDLAHKWYGNITHIDSHHHLHHHFPLLLDVVLETAKNYNMPVRLLPDTKISYKIASPDYFCGGFYGEESVSINNLKDMITSLKPGITEMMCHPGFMDSSLYKISSYNSMRMIEVAVLTNIKLKEHIQKQSIELIHYGGVADGR</sequence>
<dbReference type="GO" id="GO:0019213">
    <property type="term" value="F:deacetylase activity"/>
    <property type="evidence" value="ECO:0007669"/>
    <property type="project" value="TreeGrafter"/>
</dbReference>
<protein>
    <recommendedName>
        <fullName evidence="8">Carbohydrate deacetylase</fullName>
    </recommendedName>
</protein>
<evidence type="ECO:0000256" key="5">
    <source>
        <dbReference type="ARBA" id="ARBA00023277"/>
    </source>
</evidence>
<dbReference type="Gene3D" id="3.20.20.370">
    <property type="entry name" value="Glycoside hydrolase/deacetylase"/>
    <property type="match status" value="1"/>
</dbReference>
<organism evidence="6 7">
    <name type="scientific">Virgibacillus chiguensis</name>
    <dbReference type="NCBI Taxonomy" id="411959"/>
    <lineage>
        <taxon>Bacteria</taxon>
        <taxon>Bacillati</taxon>
        <taxon>Bacillota</taxon>
        <taxon>Bacilli</taxon>
        <taxon>Bacillales</taxon>
        <taxon>Bacillaceae</taxon>
        <taxon>Virgibacillus</taxon>
    </lineage>
</organism>
<comment type="cofactor">
    <cofactor evidence="1">
        <name>Mg(2+)</name>
        <dbReference type="ChEBI" id="CHEBI:18420"/>
    </cofactor>
</comment>
<dbReference type="RefSeq" id="WP_073008855.1">
    <property type="nucleotide sequence ID" value="NZ_FQXD01000008.1"/>
</dbReference>
<keyword evidence="3" id="KW-0378">Hydrolase</keyword>
<evidence type="ECO:0000256" key="1">
    <source>
        <dbReference type="ARBA" id="ARBA00001946"/>
    </source>
</evidence>
<dbReference type="InterPro" id="IPR006879">
    <property type="entry name" value="YdjC-like"/>
</dbReference>
<dbReference type="GO" id="GO:0005975">
    <property type="term" value="P:carbohydrate metabolic process"/>
    <property type="evidence" value="ECO:0007669"/>
    <property type="project" value="InterPro"/>
</dbReference>
<evidence type="ECO:0000313" key="7">
    <source>
        <dbReference type="Proteomes" id="UP000184079"/>
    </source>
</evidence>
<accession>A0A1M5TTP0</accession>
<dbReference type="GO" id="GO:0016787">
    <property type="term" value="F:hydrolase activity"/>
    <property type="evidence" value="ECO:0007669"/>
    <property type="project" value="UniProtKB-KW"/>
</dbReference>
<dbReference type="GO" id="GO:0046872">
    <property type="term" value="F:metal ion binding"/>
    <property type="evidence" value="ECO:0007669"/>
    <property type="project" value="UniProtKB-KW"/>
</dbReference>
<keyword evidence="4" id="KW-0460">Magnesium</keyword>
<keyword evidence="2" id="KW-0479">Metal-binding</keyword>
<keyword evidence="5" id="KW-0119">Carbohydrate metabolism</keyword>
<evidence type="ECO:0008006" key="8">
    <source>
        <dbReference type="Google" id="ProtNLM"/>
    </source>
</evidence>
<reference evidence="7" key="1">
    <citation type="submission" date="2016-11" db="EMBL/GenBank/DDBJ databases">
        <authorList>
            <person name="Varghese N."/>
            <person name="Submissions S."/>
        </authorList>
    </citation>
    <scope>NUCLEOTIDE SEQUENCE [LARGE SCALE GENOMIC DNA]</scope>
    <source>
        <strain evidence="7">CGMCC 1.6496</strain>
    </source>
</reference>
<dbReference type="Pfam" id="PF04794">
    <property type="entry name" value="YdjC"/>
    <property type="match status" value="1"/>
</dbReference>
<dbReference type="PANTHER" id="PTHR31609:SF1">
    <property type="entry name" value="CARBOHYDRATE DEACETYLASE"/>
    <property type="match status" value="1"/>
</dbReference>
<dbReference type="InterPro" id="IPR011330">
    <property type="entry name" value="Glyco_hydro/deAcase_b/a-brl"/>
</dbReference>
<dbReference type="Proteomes" id="UP000184079">
    <property type="component" value="Unassembled WGS sequence"/>
</dbReference>
<dbReference type="SUPFAM" id="SSF88713">
    <property type="entry name" value="Glycoside hydrolase/deacetylase"/>
    <property type="match status" value="1"/>
</dbReference>
<evidence type="ECO:0000256" key="4">
    <source>
        <dbReference type="ARBA" id="ARBA00022842"/>
    </source>
</evidence>
<dbReference type="AlphaFoldDB" id="A0A1M5TTP0"/>